<organism evidence="7 8">
    <name type="scientific">Pyrrhoderma noxium</name>
    <dbReference type="NCBI Taxonomy" id="2282107"/>
    <lineage>
        <taxon>Eukaryota</taxon>
        <taxon>Fungi</taxon>
        <taxon>Dikarya</taxon>
        <taxon>Basidiomycota</taxon>
        <taxon>Agaricomycotina</taxon>
        <taxon>Agaricomycetes</taxon>
        <taxon>Hymenochaetales</taxon>
        <taxon>Hymenochaetaceae</taxon>
        <taxon>Pyrrhoderma</taxon>
    </lineage>
</organism>
<feature type="transmembrane region" description="Helical" evidence="6">
    <location>
        <begin position="41"/>
        <end position="62"/>
    </location>
</feature>
<keyword evidence="4 6" id="KW-0472">Membrane</keyword>
<dbReference type="GO" id="GO:0005783">
    <property type="term" value="C:endoplasmic reticulum"/>
    <property type="evidence" value="ECO:0007669"/>
    <property type="project" value="InterPro"/>
</dbReference>
<dbReference type="EMBL" id="NBII01000003">
    <property type="protein sequence ID" value="PAV20917.1"/>
    <property type="molecule type" value="Genomic_DNA"/>
</dbReference>
<accession>A0A286UMT0</accession>
<proteinExistence type="predicted"/>
<evidence type="ECO:0000256" key="4">
    <source>
        <dbReference type="ARBA" id="ARBA00023136"/>
    </source>
</evidence>
<feature type="compositionally biased region" description="Basic and acidic residues" evidence="5">
    <location>
        <begin position="314"/>
        <end position="359"/>
    </location>
</feature>
<sequence>MAAILNIFSEIAKSLTPPPPFTGAEYDGLEYRWKNFVFRPALFKVEAFLLVALAFYIFAFLVGKTLNKSRAQSWLNAHQELLSQQFSKPVSSSGLVSDGYCDYFTFSTGRRNIASLHSIIKLLPRHDLAKMINRFVWGVIELVYKDEDEIELDFRLFPSSTPGFVWGIVSKNHLAHSKKNRWDLTLTRTTENPALNNGYCVMSEYADITDTILKSTGPLNIGQVLNDPSIKPYFKSLTITDQPRERPLKPIPADKRERHVILSLRAPPPSASHITIPLIKSIFAFIDAVESPKFTLRPETRTKLRKSREELDEQIQKEADAERKEEEEEKKAVAKKRAEEERLNKLSASEQKKELEKERKRQMRKAQGKVIKK</sequence>
<dbReference type="GO" id="GO:0016020">
    <property type="term" value="C:membrane"/>
    <property type="evidence" value="ECO:0007669"/>
    <property type="project" value="UniProtKB-SubCell"/>
</dbReference>
<comment type="caution">
    <text evidence="7">The sequence shown here is derived from an EMBL/GenBank/DDBJ whole genome shotgun (WGS) entry which is preliminary data.</text>
</comment>
<reference evidence="7 8" key="1">
    <citation type="journal article" date="2017" name="Mol. Ecol.">
        <title>Comparative and population genomic landscape of Phellinus noxius: A hypervariable fungus causing root rot in trees.</title>
        <authorList>
            <person name="Chung C.L."/>
            <person name="Lee T.J."/>
            <person name="Akiba M."/>
            <person name="Lee H.H."/>
            <person name="Kuo T.H."/>
            <person name="Liu D."/>
            <person name="Ke H.M."/>
            <person name="Yokoi T."/>
            <person name="Roa M.B."/>
            <person name="Lu M.J."/>
            <person name="Chang Y.Y."/>
            <person name="Ann P.J."/>
            <person name="Tsai J.N."/>
            <person name="Chen C.Y."/>
            <person name="Tzean S.S."/>
            <person name="Ota Y."/>
            <person name="Hattori T."/>
            <person name="Sahashi N."/>
            <person name="Liou R.F."/>
            <person name="Kikuchi T."/>
            <person name="Tsai I.J."/>
        </authorList>
    </citation>
    <scope>NUCLEOTIDE SEQUENCE [LARGE SCALE GENOMIC DNA]</scope>
    <source>
        <strain evidence="7 8">FFPRI411160</strain>
    </source>
</reference>
<dbReference type="Pfam" id="PF07946">
    <property type="entry name" value="CCDC47"/>
    <property type="match status" value="1"/>
</dbReference>
<dbReference type="GO" id="GO:0032469">
    <property type="term" value="P:endoplasmic reticulum calcium ion homeostasis"/>
    <property type="evidence" value="ECO:0007669"/>
    <property type="project" value="InterPro"/>
</dbReference>
<evidence type="ECO:0000256" key="5">
    <source>
        <dbReference type="SAM" id="MobiDB-lite"/>
    </source>
</evidence>
<keyword evidence="8" id="KW-1185">Reference proteome</keyword>
<dbReference type="PANTHER" id="PTHR12883:SF0">
    <property type="entry name" value="PAT COMPLEX SUBUNIT CCDC47"/>
    <property type="match status" value="1"/>
</dbReference>
<comment type="subcellular location">
    <subcellularLocation>
        <location evidence="1">Membrane</location>
        <topology evidence="1">Single-pass membrane protein</topology>
    </subcellularLocation>
</comment>
<evidence type="ECO:0000313" key="7">
    <source>
        <dbReference type="EMBL" id="PAV20917.1"/>
    </source>
</evidence>
<feature type="compositionally biased region" description="Basic residues" evidence="5">
    <location>
        <begin position="360"/>
        <end position="373"/>
    </location>
</feature>
<evidence type="ECO:0000256" key="2">
    <source>
        <dbReference type="ARBA" id="ARBA00022692"/>
    </source>
</evidence>
<dbReference type="GO" id="GO:0005509">
    <property type="term" value="F:calcium ion binding"/>
    <property type="evidence" value="ECO:0007669"/>
    <property type="project" value="InterPro"/>
</dbReference>
<name>A0A286UMT0_9AGAM</name>
<dbReference type="Proteomes" id="UP000217199">
    <property type="component" value="Unassembled WGS sequence"/>
</dbReference>
<dbReference type="InParanoid" id="A0A286UMT0"/>
<evidence type="ECO:0000256" key="3">
    <source>
        <dbReference type="ARBA" id="ARBA00022989"/>
    </source>
</evidence>
<dbReference type="AlphaFoldDB" id="A0A286UMT0"/>
<gene>
    <name evidence="7" type="ORF">PNOK_0354400</name>
</gene>
<evidence type="ECO:0000313" key="8">
    <source>
        <dbReference type="Proteomes" id="UP000217199"/>
    </source>
</evidence>
<evidence type="ECO:0000256" key="1">
    <source>
        <dbReference type="ARBA" id="ARBA00004167"/>
    </source>
</evidence>
<protein>
    <submittedName>
        <fullName evidence="7">Uncharacterized protein</fullName>
    </submittedName>
</protein>
<dbReference type="PANTHER" id="PTHR12883">
    <property type="entry name" value="ADIPOCYTE-SPECIFIC PROTEIN 4-RELATED"/>
    <property type="match status" value="1"/>
</dbReference>
<dbReference type="InterPro" id="IPR012879">
    <property type="entry name" value="CCDC47"/>
</dbReference>
<keyword evidence="2 6" id="KW-0812">Transmembrane</keyword>
<keyword evidence="3 6" id="KW-1133">Transmembrane helix</keyword>
<dbReference type="STRING" id="2282107.A0A286UMT0"/>
<dbReference type="FunCoup" id="A0A286UMT0">
    <property type="interactions" value="227"/>
</dbReference>
<dbReference type="OrthoDB" id="10039147at2759"/>
<evidence type="ECO:0000256" key="6">
    <source>
        <dbReference type="SAM" id="Phobius"/>
    </source>
</evidence>
<feature type="region of interest" description="Disordered" evidence="5">
    <location>
        <begin position="305"/>
        <end position="373"/>
    </location>
</feature>